<name>A0ABU4ZS45_9HYPH</name>
<protein>
    <submittedName>
        <fullName evidence="2">Uncharacterized protein</fullName>
    </submittedName>
</protein>
<evidence type="ECO:0000256" key="1">
    <source>
        <dbReference type="SAM" id="MobiDB-lite"/>
    </source>
</evidence>
<dbReference type="EMBL" id="JAVIJF010000024">
    <property type="protein sequence ID" value="MDX8528226.1"/>
    <property type="molecule type" value="Genomic_DNA"/>
</dbReference>
<feature type="region of interest" description="Disordered" evidence="1">
    <location>
        <begin position="1"/>
        <end position="25"/>
    </location>
</feature>
<accession>A0ABU4ZS45</accession>
<organism evidence="2 3">
    <name type="scientific">Mesorhizobium montanum</name>
    <dbReference type="NCBI Taxonomy" id="3072323"/>
    <lineage>
        <taxon>Bacteria</taxon>
        <taxon>Pseudomonadati</taxon>
        <taxon>Pseudomonadota</taxon>
        <taxon>Alphaproteobacteria</taxon>
        <taxon>Hyphomicrobiales</taxon>
        <taxon>Phyllobacteriaceae</taxon>
        <taxon>Mesorhizobium</taxon>
    </lineage>
</organism>
<proteinExistence type="predicted"/>
<feature type="compositionally biased region" description="Basic and acidic residues" evidence="1">
    <location>
        <begin position="1"/>
        <end position="24"/>
    </location>
</feature>
<sequence>MRYVEHVRRQEPDDAEPNDNRDSKTTIVHEQAEEFAADRFLSGVSWDSLGDD</sequence>
<reference evidence="2 3" key="1">
    <citation type="submission" date="2023-08" db="EMBL/GenBank/DDBJ databases">
        <title>Implementing the SeqCode for naming new Mesorhizobium species isolated from Vachellia karroo root nodules.</title>
        <authorList>
            <person name="Van Lill M."/>
        </authorList>
    </citation>
    <scope>NUCLEOTIDE SEQUENCE [LARGE SCALE GENOMIC DNA]</scope>
    <source>
        <strain evidence="2 3">MSK 1335</strain>
    </source>
</reference>
<gene>
    <name evidence="2" type="ORF">RFM68_27500</name>
</gene>
<dbReference type="RefSeq" id="WP_320236160.1">
    <property type="nucleotide sequence ID" value="NZ_JAVIJF010000024.1"/>
</dbReference>
<comment type="caution">
    <text evidence="2">The sequence shown here is derived from an EMBL/GenBank/DDBJ whole genome shotgun (WGS) entry which is preliminary data.</text>
</comment>
<evidence type="ECO:0000313" key="2">
    <source>
        <dbReference type="EMBL" id="MDX8528226.1"/>
    </source>
</evidence>
<evidence type="ECO:0000313" key="3">
    <source>
        <dbReference type="Proteomes" id="UP001276840"/>
    </source>
</evidence>
<keyword evidence="3" id="KW-1185">Reference proteome</keyword>
<dbReference type="Proteomes" id="UP001276840">
    <property type="component" value="Unassembled WGS sequence"/>
</dbReference>